<dbReference type="InterPro" id="IPR008514">
    <property type="entry name" value="T6SS_Hcp"/>
</dbReference>
<organism evidence="1 2">
    <name type="scientific">Vibrio viridaestus</name>
    <dbReference type="NCBI Taxonomy" id="2487322"/>
    <lineage>
        <taxon>Bacteria</taxon>
        <taxon>Pseudomonadati</taxon>
        <taxon>Pseudomonadota</taxon>
        <taxon>Gammaproteobacteria</taxon>
        <taxon>Vibrionales</taxon>
        <taxon>Vibrionaceae</taxon>
        <taxon>Vibrio</taxon>
    </lineage>
</organism>
<dbReference type="Pfam" id="PF05638">
    <property type="entry name" value="T6SS_HCP"/>
    <property type="match status" value="1"/>
</dbReference>
<sequence length="164" mass="18115">MAHVAYLSITGKTQGLISRGCNTQDSLGSKFQSNHTDEITVLSCHHSMSKFGGGHRKSHNPLVITKNIDKSTPLLSTAFSKGEKLSCKLSFYRNNEQGFNEHFYSIELVDAVVVGSEFSLPHTINSHGDEMHEIISLSYNQIIWTHKISGTEGFDSWENGGWGG</sequence>
<dbReference type="OrthoDB" id="5674026at2"/>
<evidence type="ECO:0000313" key="2">
    <source>
        <dbReference type="Proteomes" id="UP000281112"/>
    </source>
</evidence>
<evidence type="ECO:0000313" key="1">
    <source>
        <dbReference type="EMBL" id="RQW62157.1"/>
    </source>
</evidence>
<comment type="caution">
    <text evidence="1">The sequence shown here is derived from an EMBL/GenBank/DDBJ whole genome shotgun (WGS) entry which is preliminary data.</text>
</comment>
<dbReference type="InterPro" id="IPR036624">
    <property type="entry name" value="Hcp1-lik_sf"/>
</dbReference>
<dbReference type="InterPro" id="IPR052947">
    <property type="entry name" value="T6SS_Hcp1_domain"/>
</dbReference>
<dbReference type="NCBIfam" id="TIGR03344">
    <property type="entry name" value="VI_effect_Hcp1"/>
    <property type="match status" value="1"/>
</dbReference>
<protein>
    <submittedName>
        <fullName evidence="1">Hcp family type VI secretion system effector</fullName>
    </submittedName>
</protein>
<gene>
    <name evidence="1" type="ORF">EES38_15690</name>
</gene>
<dbReference type="Gene3D" id="2.30.110.20">
    <property type="entry name" value="Hcp1-like"/>
    <property type="match status" value="1"/>
</dbReference>
<accession>A0A3N9TD88</accession>
<proteinExistence type="predicted"/>
<keyword evidence="2" id="KW-1185">Reference proteome</keyword>
<dbReference type="EMBL" id="RJVQ01000007">
    <property type="protein sequence ID" value="RQW62157.1"/>
    <property type="molecule type" value="Genomic_DNA"/>
</dbReference>
<dbReference type="AlphaFoldDB" id="A0A3N9TD88"/>
<dbReference type="PANTHER" id="PTHR34319">
    <property type="entry name" value="MAJOR EXPORTED PROTEIN"/>
    <property type="match status" value="1"/>
</dbReference>
<name>A0A3N9TD88_9VIBR</name>
<dbReference type="RefSeq" id="WP_124938151.1">
    <property type="nucleotide sequence ID" value="NZ_RJVQ01000007.1"/>
</dbReference>
<dbReference type="PANTHER" id="PTHR34319:SF7">
    <property type="entry name" value="HNH ENDONUCLEASE DOMAIN-CONTAINING PROTEIN"/>
    <property type="match status" value="1"/>
</dbReference>
<dbReference type="SUPFAM" id="SSF141452">
    <property type="entry name" value="Hcp1-like"/>
    <property type="match status" value="1"/>
</dbReference>
<reference evidence="1 2" key="1">
    <citation type="submission" date="2018-11" db="EMBL/GenBank/DDBJ databases">
        <title>Vibrio LJC006 sp. nov., isolated from seawater during the bloom of the enteromorpha.</title>
        <authorList>
            <person name="Liang J."/>
        </authorList>
    </citation>
    <scope>NUCLEOTIDE SEQUENCE [LARGE SCALE GENOMIC DNA]</scope>
    <source>
        <strain evidence="1 2">LJC006</strain>
    </source>
</reference>
<dbReference type="Proteomes" id="UP000281112">
    <property type="component" value="Unassembled WGS sequence"/>
</dbReference>